<evidence type="ECO:0000313" key="2">
    <source>
        <dbReference type="EMBL" id="QGX96829.1"/>
    </source>
</evidence>
<gene>
    <name evidence="2" type="ORF">EI983_00455</name>
</gene>
<protein>
    <submittedName>
        <fullName evidence="2">Uncharacterized protein</fullName>
    </submittedName>
</protein>
<evidence type="ECO:0000313" key="3">
    <source>
        <dbReference type="Proteomes" id="UP000428330"/>
    </source>
</evidence>
<dbReference type="EMBL" id="CP034348">
    <property type="protein sequence ID" value="QGX96829.1"/>
    <property type="molecule type" value="Genomic_DNA"/>
</dbReference>
<name>A0A6I6IJ37_9RHOB</name>
<keyword evidence="3" id="KW-1185">Reference proteome</keyword>
<organism evidence="2 3">
    <name type="scientific">Roseovarius faecimaris</name>
    <dbReference type="NCBI Taxonomy" id="2494550"/>
    <lineage>
        <taxon>Bacteria</taxon>
        <taxon>Pseudomonadati</taxon>
        <taxon>Pseudomonadota</taxon>
        <taxon>Alphaproteobacteria</taxon>
        <taxon>Rhodobacterales</taxon>
        <taxon>Roseobacteraceae</taxon>
        <taxon>Roseovarius</taxon>
    </lineage>
</organism>
<feature type="signal peptide" evidence="1">
    <location>
        <begin position="1"/>
        <end position="19"/>
    </location>
</feature>
<dbReference type="AlphaFoldDB" id="A0A6I6IJ37"/>
<dbReference type="KEGG" id="rom:EI983_00455"/>
<dbReference type="OrthoDB" id="7875167at2"/>
<keyword evidence="1" id="KW-0732">Signal</keyword>
<dbReference type="Proteomes" id="UP000428330">
    <property type="component" value="Chromosome"/>
</dbReference>
<feature type="chain" id="PRO_5026290779" evidence="1">
    <location>
        <begin position="20"/>
        <end position="87"/>
    </location>
</feature>
<evidence type="ECO:0000256" key="1">
    <source>
        <dbReference type="SAM" id="SignalP"/>
    </source>
</evidence>
<sequence>MLALPALAIALSLATPADALFGQAKRKAQPAPPSSYQGQWYTTPDGCSYSRAKAPGYATMWVLIQNPHHIGQPPAGAHCATLLKQNG</sequence>
<proteinExistence type="predicted"/>
<accession>A0A6I6IJ37</accession>
<reference evidence="3" key="1">
    <citation type="submission" date="2018-12" db="EMBL/GenBank/DDBJ databases">
        <title>Complete genome sequence of Roseovarius sp. MME-070.</title>
        <authorList>
            <person name="Nam Y.-D."/>
            <person name="Kang J."/>
            <person name="Chung W.-H."/>
            <person name="Park Y.S."/>
        </authorList>
    </citation>
    <scope>NUCLEOTIDE SEQUENCE [LARGE SCALE GENOMIC DNA]</scope>
    <source>
        <strain evidence="3">MME-070</strain>
    </source>
</reference>